<dbReference type="PANTHER" id="PTHR43648">
    <property type="entry name" value="ELECTRON TRANSFER FLAVOPROTEIN BETA SUBUNIT LYSINE METHYLTRANSFERASE"/>
    <property type="match status" value="1"/>
</dbReference>
<keyword evidence="3 6" id="KW-0489">Methyltransferase</keyword>
<dbReference type="NCBIfam" id="TIGR00406">
    <property type="entry name" value="prmA"/>
    <property type="match status" value="1"/>
</dbReference>
<accession>A0A1B1YR85</accession>
<dbReference type="KEGG" id="gbi:PG2T_02935"/>
<dbReference type="EC" id="2.1.1.-" evidence="6"/>
<comment type="similarity">
    <text evidence="1 6">Belongs to the methyltransferase superfamily. PrmA family.</text>
</comment>
<dbReference type="Proteomes" id="UP000092952">
    <property type="component" value="Chromosome"/>
</dbReference>
<dbReference type="GO" id="GO:0032259">
    <property type="term" value="P:methylation"/>
    <property type="evidence" value="ECO:0007669"/>
    <property type="project" value="UniProtKB-KW"/>
</dbReference>
<dbReference type="CDD" id="cd02440">
    <property type="entry name" value="AdoMet_MTases"/>
    <property type="match status" value="1"/>
</dbReference>
<feature type="binding site" evidence="6">
    <location>
        <position position="147"/>
    </location>
    <ligand>
        <name>S-adenosyl-L-methionine</name>
        <dbReference type="ChEBI" id="CHEBI:59789"/>
    </ligand>
</feature>
<comment type="catalytic activity">
    <reaction evidence="6">
        <text>L-lysyl-[protein] + 3 S-adenosyl-L-methionine = N(6),N(6),N(6)-trimethyl-L-lysyl-[protein] + 3 S-adenosyl-L-homocysteine + 3 H(+)</text>
        <dbReference type="Rhea" id="RHEA:54192"/>
        <dbReference type="Rhea" id="RHEA-COMP:9752"/>
        <dbReference type="Rhea" id="RHEA-COMP:13826"/>
        <dbReference type="ChEBI" id="CHEBI:15378"/>
        <dbReference type="ChEBI" id="CHEBI:29969"/>
        <dbReference type="ChEBI" id="CHEBI:57856"/>
        <dbReference type="ChEBI" id="CHEBI:59789"/>
        <dbReference type="ChEBI" id="CHEBI:61961"/>
    </reaction>
</comment>
<evidence type="ECO:0000256" key="4">
    <source>
        <dbReference type="ARBA" id="ARBA00022679"/>
    </source>
</evidence>
<evidence type="ECO:0000256" key="3">
    <source>
        <dbReference type="ARBA" id="ARBA00022603"/>
    </source>
</evidence>
<dbReference type="InterPro" id="IPR029063">
    <property type="entry name" value="SAM-dependent_MTases_sf"/>
</dbReference>
<dbReference type="InParanoid" id="A0A1B1YR85"/>
<dbReference type="InterPro" id="IPR050078">
    <property type="entry name" value="Ribosomal_L11_MeTrfase_PrmA"/>
</dbReference>
<dbReference type="EMBL" id="CP014671">
    <property type="protein sequence ID" value="ANX03247.1"/>
    <property type="molecule type" value="Genomic_DNA"/>
</dbReference>
<evidence type="ECO:0000256" key="5">
    <source>
        <dbReference type="ARBA" id="ARBA00022691"/>
    </source>
</evidence>
<reference evidence="8" key="1">
    <citation type="submission" date="2016-03" db="EMBL/GenBank/DDBJ databases">
        <title>Complete genome sequence of Solimmundus cernigliae, representing a novel lineage of polycyclic aromatic hydrocarbon degraders within the Gammaproteobacteria.</title>
        <authorList>
            <person name="Singleton D.R."/>
            <person name="Dickey A.N."/>
            <person name="Scholl E.H."/>
            <person name="Wright F.A."/>
            <person name="Aitken M.D."/>
        </authorList>
    </citation>
    <scope>NUCLEOTIDE SEQUENCE [LARGE SCALE GENOMIC DNA]</scope>
    <source>
        <strain evidence="8">TR3.2</strain>
    </source>
</reference>
<keyword evidence="2 6" id="KW-0963">Cytoplasm</keyword>
<gene>
    <name evidence="6" type="primary">prmA</name>
    <name evidence="7" type="ORF">PG2T_02935</name>
</gene>
<comment type="function">
    <text evidence="6">Methylates ribosomal protein L11.</text>
</comment>
<comment type="subcellular location">
    <subcellularLocation>
        <location evidence="6">Cytoplasm</location>
    </subcellularLocation>
</comment>
<feature type="binding site" evidence="6">
    <location>
        <position position="190"/>
    </location>
    <ligand>
        <name>S-adenosyl-L-methionine</name>
        <dbReference type="ChEBI" id="CHEBI:59789"/>
    </ligand>
</feature>
<dbReference type="Gene3D" id="3.40.50.150">
    <property type="entry name" value="Vaccinia Virus protein VP39"/>
    <property type="match status" value="1"/>
</dbReference>
<protein>
    <recommendedName>
        <fullName evidence="6">Ribosomal protein L11 methyltransferase</fullName>
        <shortName evidence="6">L11 Mtase</shortName>
        <ecNumber evidence="6">2.1.1.-</ecNumber>
    </recommendedName>
</protein>
<keyword evidence="8" id="KW-1185">Reference proteome</keyword>
<keyword evidence="4 6" id="KW-0808">Transferase</keyword>
<organism evidence="7 8">
    <name type="scientific">Immundisolibacter cernigliae</name>
    <dbReference type="NCBI Taxonomy" id="1810504"/>
    <lineage>
        <taxon>Bacteria</taxon>
        <taxon>Pseudomonadati</taxon>
        <taxon>Pseudomonadota</taxon>
        <taxon>Gammaproteobacteria</taxon>
        <taxon>Immundisolibacterales</taxon>
        <taxon>Immundisolibacteraceae</taxon>
        <taxon>Immundisolibacter</taxon>
    </lineage>
</organism>
<dbReference type="PANTHER" id="PTHR43648:SF1">
    <property type="entry name" value="ELECTRON TRANSFER FLAVOPROTEIN BETA SUBUNIT LYSINE METHYLTRANSFERASE"/>
    <property type="match status" value="1"/>
</dbReference>
<dbReference type="GO" id="GO:0005829">
    <property type="term" value="C:cytosol"/>
    <property type="evidence" value="ECO:0007669"/>
    <property type="project" value="TreeGrafter"/>
</dbReference>
<dbReference type="InterPro" id="IPR004498">
    <property type="entry name" value="Ribosomal_PrmA_MeTrfase"/>
</dbReference>
<evidence type="ECO:0000256" key="1">
    <source>
        <dbReference type="ARBA" id="ARBA00009741"/>
    </source>
</evidence>
<dbReference type="GO" id="GO:0016279">
    <property type="term" value="F:protein-lysine N-methyltransferase activity"/>
    <property type="evidence" value="ECO:0007669"/>
    <property type="project" value="TreeGrafter"/>
</dbReference>
<feature type="binding site" evidence="6">
    <location>
        <position position="232"/>
    </location>
    <ligand>
        <name>S-adenosyl-L-methionine</name>
        <dbReference type="ChEBI" id="CHEBI:59789"/>
    </ligand>
</feature>
<dbReference type="FunCoup" id="A0A1B1YR85">
    <property type="interactions" value="442"/>
</dbReference>
<dbReference type="Pfam" id="PF06325">
    <property type="entry name" value="PrmA"/>
    <property type="match status" value="1"/>
</dbReference>
<feature type="binding site" evidence="6">
    <location>
        <position position="168"/>
    </location>
    <ligand>
        <name>S-adenosyl-L-methionine</name>
        <dbReference type="ChEBI" id="CHEBI:59789"/>
    </ligand>
</feature>
<evidence type="ECO:0000256" key="6">
    <source>
        <dbReference type="HAMAP-Rule" id="MF_00735"/>
    </source>
</evidence>
<keyword evidence="5 6" id="KW-0949">S-adenosyl-L-methionine</keyword>
<evidence type="ECO:0000313" key="8">
    <source>
        <dbReference type="Proteomes" id="UP000092952"/>
    </source>
</evidence>
<evidence type="ECO:0000256" key="2">
    <source>
        <dbReference type="ARBA" id="ARBA00022490"/>
    </source>
</evidence>
<dbReference type="PIRSF" id="PIRSF000401">
    <property type="entry name" value="RPL11_MTase"/>
    <property type="match status" value="1"/>
</dbReference>
<sequence length="295" mass="30406">MDAQDGGMSWISIECRAAAGSHDALCGLLESAGALAITSLDAADRPVLEPLPGQTPLWPEVCLSALFEGDYDPAPLLALLASMGVAAVSGARVADQDWARSGQDVRPRHFGGRLWVCPTGAAAPVPDALVLRLDAGLAFGTGAHPTTALCLRWLARNPPVGGEVIDWGCGSGILAVAAALLGAQRVWALDIDPQALTATTDNAARNAVSDRLRVMQAEELPAGVVADLILANILAPVLVTLAPHLLDALRPGGALLLSGVLESQLPDVMAAFGSALNFDLPIIDQGWACVKGSKQ</sequence>
<proteinExistence type="inferred from homology"/>
<dbReference type="STRING" id="1810504.PG2T_02935"/>
<name>A0A1B1YR85_9GAMM</name>
<dbReference type="AlphaFoldDB" id="A0A1B1YR85"/>
<dbReference type="HAMAP" id="MF_00735">
    <property type="entry name" value="Methyltr_PrmA"/>
    <property type="match status" value="1"/>
</dbReference>
<dbReference type="SUPFAM" id="SSF53335">
    <property type="entry name" value="S-adenosyl-L-methionine-dependent methyltransferases"/>
    <property type="match status" value="1"/>
</dbReference>
<evidence type="ECO:0000313" key="7">
    <source>
        <dbReference type="EMBL" id="ANX03247.1"/>
    </source>
</evidence>